<dbReference type="AlphaFoldDB" id="A0A1J4NKL9"/>
<dbReference type="OrthoDB" id="4255520at2"/>
<proteinExistence type="predicted"/>
<accession>A0A1J4NKL9</accession>
<dbReference type="Proteomes" id="UP000034196">
    <property type="component" value="Unassembled WGS sequence"/>
</dbReference>
<evidence type="ECO:0000313" key="3">
    <source>
        <dbReference type="Proteomes" id="UP000034196"/>
    </source>
</evidence>
<evidence type="ECO:0000313" key="2">
    <source>
        <dbReference type="EMBL" id="OIJ62863.1"/>
    </source>
</evidence>
<keyword evidence="3" id="KW-1185">Reference proteome</keyword>
<organism evidence="2 3">
    <name type="scientific">Streptomyces mangrovisoli</name>
    <dbReference type="NCBI Taxonomy" id="1428628"/>
    <lineage>
        <taxon>Bacteria</taxon>
        <taxon>Bacillati</taxon>
        <taxon>Actinomycetota</taxon>
        <taxon>Actinomycetes</taxon>
        <taxon>Kitasatosporales</taxon>
        <taxon>Streptomycetaceae</taxon>
        <taxon>Streptomyces</taxon>
    </lineage>
</organism>
<gene>
    <name evidence="2" type="ORF">WN71_037295</name>
</gene>
<feature type="region of interest" description="Disordered" evidence="1">
    <location>
        <begin position="1"/>
        <end position="20"/>
    </location>
</feature>
<evidence type="ECO:0000256" key="1">
    <source>
        <dbReference type="SAM" id="MobiDB-lite"/>
    </source>
</evidence>
<comment type="caution">
    <text evidence="2">The sequence shown here is derived from an EMBL/GenBank/DDBJ whole genome shotgun (WGS) entry which is preliminary data.</text>
</comment>
<name>A0A1J4NKL9_9ACTN</name>
<sequence length="72" mass="7754">MEKRPPVVVHPPSPDGGREVTIKGKRAGIAYSLFDVMELVHGAGLPAHDTAVDDPHLIEWLGGGPMEWTGKE</sequence>
<reference evidence="2" key="1">
    <citation type="submission" date="2016-10" db="EMBL/GenBank/DDBJ databases">
        <title>Genome sequence of Streptomyces mangrovisoli MUSC 149.</title>
        <authorList>
            <person name="Lee L.-H."/>
            <person name="Ser H.-L."/>
        </authorList>
    </citation>
    <scope>NUCLEOTIDE SEQUENCE [LARGE SCALE GENOMIC DNA]</scope>
    <source>
        <strain evidence="2">MUSC 149</strain>
    </source>
</reference>
<dbReference type="RefSeq" id="WP_046588313.1">
    <property type="nucleotide sequence ID" value="NZ_LAVA02000127.1"/>
</dbReference>
<dbReference type="EMBL" id="LAVA02000127">
    <property type="protein sequence ID" value="OIJ62863.1"/>
    <property type="molecule type" value="Genomic_DNA"/>
</dbReference>
<protein>
    <submittedName>
        <fullName evidence="2">Uncharacterized protein</fullName>
    </submittedName>
</protein>